<evidence type="ECO:0000313" key="1">
    <source>
        <dbReference type="WBParaSite" id="TCLT_0000089901-mRNA-1"/>
    </source>
</evidence>
<organism evidence="1">
    <name type="scientific">Thelazia callipaeda</name>
    <name type="common">Oriental eyeworm</name>
    <name type="synonym">Parasitic nematode</name>
    <dbReference type="NCBI Taxonomy" id="103827"/>
    <lineage>
        <taxon>Eukaryota</taxon>
        <taxon>Metazoa</taxon>
        <taxon>Ecdysozoa</taxon>
        <taxon>Nematoda</taxon>
        <taxon>Chromadorea</taxon>
        <taxon>Rhabditida</taxon>
        <taxon>Spirurina</taxon>
        <taxon>Spiruromorpha</taxon>
        <taxon>Thelazioidea</taxon>
        <taxon>Thelaziidae</taxon>
        <taxon>Thelazia</taxon>
    </lineage>
</organism>
<dbReference type="AlphaFoldDB" id="A0A0N5CLB8"/>
<name>A0A0N5CLB8_THECL</name>
<dbReference type="WBParaSite" id="TCLT_0000089901-mRNA-1">
    <property type="protein sequence ID" value="TCLT_0000089901-mRNA-1"/>
    <property type="gene ID" value="TCLT_0000089901"/>
</dbReference>
<protein>
    <submittedName>
        <fullName evidence="1">CX9C domain-containing protein</fullName>
    </submittedName>
</protein>
<accession>A0A0N5CLB8</accession>
<reference evidence="1" key="1">
    <citation type="submission" date="2017-02" db="UniProtKB">
        <authorList>
            <consortium name="WormBaseParasite"/>
        </authorList>
    </citation>
    <scope>IDENTIFICATION</scope>
</reference>
<sequence length="126" mass="15406">MKEDMNDILIQIKTDHEVYCRKHLERYQYVCPDPLRFRKYAAGALMFCERYSRRCPDEQVPKKPVPFAQKKEYYIRELKYFCNRERSFAELYCTNKVALKLPKYFIHCLHYKHTCIDAFKRVIYTG</sequence>
<proteinExistence type="predicted"/>